<dbReference type="EMBL" id="FNNE01000002">
    <property type="protein sequence ID" value="SDW36205.1"/>
    <property type="molecule type" value="Genomic_DNA"/>
</dbReference>
<accession>A0A1H2SXL5</accession>
<dbReference type="OrthoDB" id="9802771at2"/>
<evidence type="ECO:0000313" key="3">
    <source>
        <dbReference type="Proteomes" id="UP000199675"/>
    </source>
</evidence>
<dbReference type="GO" id="GO:0016787">
    <property type="term" value="F:hydrolase activity"/>
    <property type="evidence" value="ECO:0007669"/>
    <property type="project" value="InterPro"/>
</dbReference>
<feature type="domain" description="Beta-lactamase hydrolase-like protein phosphatase-like" evidence="1">
    <location>
        <begin position="4"/>
        <end position="109"/>
    </location>
</feature>
<gene>
    <name evidence="2" type="ORF">SAMN04487960_102269</name>
</gene>
<dbReference type="InterPro" id="IPR029021">
    <property type="entry name" value="Prot-tyrosine_phosphatase-like"/>
</dbReference>
<name>A0A1H2SXL5_9GAMM</name>
<dbReference type="Gene3D" id="3.90.190.10">
    <property type="entry name" value="Protein tyrosine phosphatase superfamily"/>
    <property type="match status" value="1"/>
</dbReference>
<dbReference type="RefSeq" id="WP_091811626.1">
    <property type="nucleotide sequence ID" value="NZ_FNNE01000002.1"/>
</dbReference>
<dbReference type="InterPro" id="IPR005939">
    <property type="entry name" value="BLH_phosphatase-like"/>
</dbReference>
<sequence>MNIHYLEPAFAIADALTTDELVEVKAQGFRSVICNRLPGEDGFQGAGAFAAAAAELGLSWVCIPVAPGEYSEADVEAFGQALEQLSSPILAFCRTGRRAVHLWAQARAKAPQCNIAQLLKAAHDAGHDPQPIQDMLGQK</sequence>
<proteinExistence type="predicted"/>
<dbReference type="Pfam" id="PF04273">
    <property type="entry name" value="BLH_phosphatase"/>
    <property type="match status" value="1"/>
</dbReference>
<dbReference type="NCBIfam" id="TIGR01244">
    <property type="entry name" value="TIGR01244 family sulfur transferase"/>
    <property type="match status" value="1"/>
</dbReference>
<organism evidence="2 3">
    <name type="scientific">Marinobacter mobilis</name>
    <dbReference type="NCBI Taxonomy" id="488533"/>
    <lineage>
        <taxon>Bacteria</taxon>
        <taxon>Pseudomonadati</taxon>
        <taxon>Pseudomonadota</taxon>
        <taxon>Gammaproteobacteria</taxon>
        <taxon>Pseudomonadales</taxon>
        <taxon>Marinobacteraceae</taxon>
        <taxon>Marinobacter</taxon>
    </lineage>
</organism>
<protein>
    <submittedName>
        <fullName evidence="2">TIGR01244 family protein</fullName>
    </submittedName>
</protein>
<dbReference type="STRING" id="488533.SAMN04487960_102269"/>
<reference evidence="2 3" key="1">
    <citation type="submission" date="2016-10" db="EMBL/GenBank/DDBJ databases">
        <authorList>
            <person name="de Groot N.N."/>
        </authorList>
    </citation>
    <scope>NUCLEOTIDE SEQUENCE [LARGE SCALE GENOMIC DNA]</scope>
    <source>
        <strain evidence="2 3">CGMCC 1.7059</strain>
    </source>
</reference>
<dbReference type="AlphaFoldDB" id="A0A1H2SXL5"/>
<keyword evidence="3" id="KW-1185">Reference proteome</keyword>
<dbReference type="Proteomes" id="UP000199675">
    <property type="component" value="Unassembled WGS sequence"/>
</dbReference>
<evidence type="ECO:0000259" key="1">
    <source>
        <dbReference type="Pfam" id="PF04273"/>
    </source>
</evidence>
<evidence type="ECO:0000313" key="2">
    <source>
        <dbReference type="EMBL" id="SDW36205.1"/>
    </source>
</evidence>